<feature type="chain" id="PRO_5045878121" evidence="12">
    <location>
        <begin position="24"/>
        <end position="728"/>
    </location>
</feature>
<comment type="caution">
    <text evidence="15">The sequence shown here is derived from an EMBL/GenBank/DDBJ whole genome shotgun (WGS) entry which is preliminary data.</text>
</comment>
<dbReference type="SUPFAM" id="SSF56935">
    <property type="entry name" value="Porins"/>
    <property type="match status" value="1"/>
</dbReference>
<evidence type="ECO:0000256" key="2">
    <source>
        <dbReference type="ARBA" id="ARBA00022448"/>
    </source>
</evidence>
<evidence type="ECO:0000256" key="11">
    <source>
        <dbReference type="RuleBase" id="RU003357"/>
    </source>
</evidence>
<dbReference type="PROSITE" id="PS52016">
    <property type="entry name" value="TONB_DEPENDENT_REC_3"/>
    <property type="match status" value="1"/>
</dbReference>
<comment type="similarity">
    <text evidence="9 11">Belongs to the TonB-dependent receptor family.</text>
</comment>
<feature type="short sequence motif" description="TonB C-terminal box" evidence="10">
    <location>
        <begin position="711"/>
        <end position="728"/>
    </location>
</feature>
<dbReference type="InterPro" id="IPR012910">
    <property type="entry name" value="Plug_dom"/>
</dbReference>
<dbReference type="EMBL" id="JACASI010000030">
    <property type="protein sequence ID" value="MCQ3829946.1"/>
    <property type="molecule type" value="Genomic_DNA"/>
</dbReference>
<dbReference type="InterPro" id="IPR036942">
    <property type="entry name" value="Beta-barrel_TonB_sf"/>
</dbReference>
<evidence type="ECO:0000256" key="9">
    <source>
        <dbReference type="PROSITE-ProRule" id="PRU01360"/>
    </source>
</evidence>
<dbReference type="Gene3D" id="2.170.130.10">
    <property type="entry name" value="TonB-dependent receptor, plug domain"/>
    <property type="match status" value="1"/>
</dbReference>
<keyword evidence="2 9" id="KW-0813">Transport</keyword>
<evidence type="ECO:0000256" key="10">
    <source>
        <dbReference type="PROSITE-ProRule" id="PRU10144"/>
    </source>
</evidence>
<evidence type="ECO:0000256" key="6">
    <source>
        <dbReference type="ARBA" id="ARBA00023077"/>
    </source>
</evidence>
<dbReference type="Gene3D" id="2.40.170.20">
    <property type="entry name" value="TonB-dependent receptor, beta-barrel domain"/>
    <property type="match status" value="1"/>
</dbReference>
<dbReference type="RefSeq" id="WP_255874960.1">
    <property type="nucleotide sequence ID" value="NZ_JACASI010000030.1"/>
</dbReference>
<dbReference type="InterPro" id="IPR010917">
    <property type="entry name" value="TonB_rcpt_CS"/>
</dbReference>
<proteinExistence type="inferred from homology"/>
<evidence type="ECO:0000256" key="1">
    <source>
        <dbReference type="ARBA" id="ARBA00004571"/>
    </source>
</evidence>
<evidence type="ECO:0000256" key="5">
    <source>
        <dbReference type="ARBA" id="ARBA00022729"/>
    </source>
</evidence>
<keyword evidence="15" id="KW-0675">Receptor</keyword>
<feature type="domain" description="TonB-dependent receptor plug" evidence="14">
    <location>
        <begin position="44"/>
        <end position="152"/>
    </location>
</feature>
<dbReference type="PANTHER" id="PTHR30442">
    <property type="entry name" value="IRON III DICITRATE TRANSPORT PROTEIN FECA"/>
    <property type="match status" value="1"/>
</dbReference>
<evidence type="ECO:0000256" key="4">
    <source>
        <dbReference type="ARBA" id="ARBA00022692"/>
    </source>
</evidence>
<keyword evidence="6 11" id="KW-0798">TonB box</keyword>
<feature type="domain" description="TonB-dependent receptor-like beta-barrel" evidence="13">
    <location>
        <begin position="263"/>
        <end position="698"/>
    </location>
</feature>
<evidence type="ECO:0000313" key="16">
    <source>
        <dbReference type="Proteomes" id="UP001205566"/>
    </source>
</evidence>
<keyword evidence="3 9" id="KW-1134">Transmembrane beta strand</keyword>
<gene>
    <name evidence="15" type="ORF">HXX02_10860</name>
</gene>
<keyword evidence="8 9" id="KW-0998">Cell outer membrane</keyword>
<evidence type="ECO:0000259" key="13">
    <source>
        <dbReference type="Pfam" id="PF00593"/>
    </source>
</evidence>
<accession>A0ABT1P1E5</accession>
<reference evidence="15" key="1">
    <citation type="thesis" date="2020" institute="Technische Universitat Dresden" country="Dresden, Germany">
        <title>The Agarolytic System of Microbulbifer elongatus PORT2, Isolated from Batu Karas, Pangandaran West Java Indonesia.</title>
        <authorList>
            <person name="Anggraeni S.R."/>
        </authorList>
    </citation>
    <scope>NUCLEOTIDE SEQUENCE</scope>
    <source>
        <strain evidence="15">PORT2</strain>
    </source>
</reference>
<keyword evidence="4 9" id="KW-0812">Transmembrane</keyword>
<evidence type="ECO:0000256" key="3">
    <source>
        <dbReference type="ARBA" id="ARBA00022452"/>
    </source>
</evidence>
<keyword evidence="16" id="KW-1185">Reference proteome</keyword>
<dbReference type="InterPro" id="IPR000531">
    <property type="entry name" value="Beta-barrel_TonB"/>
</dbReference>
<dbReference type="InterPro" id="IPR037066">
    <property type="entry name" value="Plug_dom_sf"/>
</dbReference>
<name>A0ABT1P1E5_9GAMM</name>
<evidence type="ECO:0000313" key="15">
    <source>
        <dbReference type="EMBL" id="MCQ3829946.1"/>
    </source>
</evidence>
<dbReference type="Pfam" id="PF00593">
    <property type="entry name" value="TonB_dep_Rec_b-barrel"/>
    <property type="match status" value="1"/>
</dbReference>
<evidence type="ECO:0000259" key="14">
    <source>
        <dbReference type="Pfam" id="PF07715"/>
    </source>
</evidence>
<dbReference type="InterPro" id="IPR039426">
    <property type="entry name" value="TonB-dep_rcpt-like"/>
</dbReference>
<protein>
    <submittedName>
        <fullName evidence="15">TonB-dependent receptor</fullName>
    </submittedName>
</protein>
<keyword evidence="7 9" id="KW-0472">Membrane</keyword>
<keyword evidence="5 12" id="KW-0732">Signal</keyword>
<feature type="signal peptide" evidence="12">
    <location>
        <begin position="1"/>
        <end position="23"/>
    </location>
</feature>
<comment type="subcellular location">
    <subcellularLocation>
        <location evidence="1 9">Cell outer membrane</location>
        <topology evidence="1 9">Multi-pass membrane protein</topology>
    </subcellularLocation>
</comment>
<dbReference type="PROSITE" id="PS01156">
    <property type="entry name" value="TONB_DEPENDENT_REC_2"/>
    <property type="match status" value="1"/>
</dbReference>
<dbReference type="PANTHER" id="PTHR30442:SF0">
    <property type="entry name" value="FE(3+) DICITRATE TRANSPORT PROTEIN FECA"/>
    <property type="match status" value="1"/>
</dbReference>
<dbReference type="Proteomes" id="UP001205566">
    <property type="component" value="Unassembled WGS sequence"/>
</dbReference>
<sequence length="728" mass="79058">MARFTLTPLSLALCAALCSQGIAADSPQALETVSVLGDREALHSLPGSAHLVSAEDLEQFEFVDINRMMRNVPGVYLREEDGYGLRPNIGIRGAFGERSGKISLLEDGVLVAPAPYSAPEAYYFPTAGRLQAIEVLKGPSTLKYGPFTVGGAVNMLSTQIPEGSAGKVQLEAGQFGENRLHTYYGASTETTGWLIETHQQQADGFRDIDRAGSADIAKEDYLLKGRLSSAQGASYAQQLEIKLQYSEEESGMSYLGLTDADLAQDPNRRYGISALDEMQNRHSTVQLNHSIALSDTFSLNTQAYYNKFKRDWFKVSLGSLIDAANAGDIDAQAVLDGTLDYENVGIKHNNRNYVSRGVQVSANWQLQTAGIAHDLEFGVRDHYDDVDRFQPVENYSQIDGELVFEGVSDPSASNNRVGKADATSLFVYDQIQLTSALALTAALRYEDLETSQQRYENNERTEAGSSRSNSVSEWLPGLGFTYAMNDSVTLLAGVHRGFAPPGSGSSEGEAGDLSTNYEGGFRLHGGDLQLEMIAFYSDYESTVQNCSVAQPCANGQDSGNYALGESEIRGLEASIGGQWQLANGWSVPLKASYTFTDAEISQDSLAYVTSNGEDGLAEGDNFAYLPENVFAVTTGIDSGAAWRVNLTAAYQDEMCVDNYCNRGDTDQFDVTESLWVVDAAAHYDFSADLAGYLKVDNLLDEQAIINRAPDGARVNRPRTASLGVSYRF</sequence>
<evidence type="ECO:0000256" key="7">
    <source>
        <dbReference type="ARBA" id="ARBA00023136"/>
    </source>
</evidence>
<dbReference type="Pfam" id="PF07715">
    <property type="entry name" value="Plug"/>
    <property type="match status" value="1"/>
</dbReference>
<evidence type="ECO:0000256" key="12">
    <source>
        <dbReference type="SAM" id="SignalP"/>
    </source>
</evidence>
<evidence type="ECO:0000256" key="8">
    <source>
        <dbReference type="ARBA" id="ARBA00023237"/>
    </source>
</evidence>
<organism evidence="15 16">
    <name type="scientific">Microbulbifer elongatus</name>
    <dbReference type="NCBI Taxonomy" id="86173"/>
    <lineage>
        <taxon>Bacteria</taxon>
        <taxon>Pseudomonadati</taxon>
        <taxon>Pseudomonadota</taxon>
        <taxon>Gammaproteobacteria</taxon>
        <taxon>Cellvibrionales</taxon>
        <taxon>Microbulbiferaceae</taxon>
        <taxon>Microbulbifer</taxon>
    </lineage>
</organism>